<keyword evidence="2" id="KW-1003">Cell membrane</keyword>
<feature type="transmembrane region" description="Helical" evidence="7">
    <location>
        <begin position="548"/>
        <end position="566"/>
    </location>
</feature>
<feature type="transmembrane region" description="Helical" evidence="7">
    <location>
        <begin position="505"/>
        <end position="528"/>
    </location>
</feature>
<dbReference type="PROSITE" id="PS50850">
    <property type="entry name" value="MFS"/>
    <property type="match status" value="1"/>
</dbReference>
<keyword evidence="5 7" id="KW-0472">Membrane</keyword>
<feature type="transmembrane region" description="Helical" evidence="7">
    <location>
        <begin position="231"/>
        <end position="251"/>
    </location>
</feature>
<dbReference type="Pfam" id="PF07690">
    <property type="entry name" value="MFS_1"/>
    <property type="match status" value="1"/>
</dbReference>
<feature type="region of interest" description="Disordered" evidence="6">
    <location>
        <begin position="1"/>
        <end position="35"/>
    </location>
</feature>
<accession>A0A516PXX2</accession>
<feature type="transmembrane region" description="Helical" evidence="7">
    <location>
        <begin position="172"/>
        <end position="193"/>
    </location>
</feature>
<dbReference type="PANTHER" id="PTHR43124:SF3">
    <property type="entry name" value="CHLORAMPHENICOL EFFLUX PUMP RV0191"/>
    <property type="match status" value="1"/>
</dbReference>
<evidence type="ECO:0000256" key="5">
    <source>
        <dbReference type="ARBA" id="ARBA00023136"/>
    </source>
</evidence>
<feature type="transmembrane region" description="Helical" evidence="7">
    <location>
        <begin position="437"/>
        <end position="459"/>
    </location>
</feature>
<keyword evidence="4 7" id="KW-1133">Transmembrane helix</keyword>
<evidence type="ECO:0000313" key="9">
    <source>
        <dbReference type="EMBL" id="QDP96013.1"/>
    </source>
</evidence>
<dbReference type="InterPro" id="IPR011701">
    <property type="entry name" value="MFS"/>
</dbReference>
<dbReference type="PANTHER" id="PTHR43124">
    <property type="entry name" value="PURINE EFFLUX PUMP PBUE"/>
    <property type="match status" value="1"/>
</dbReference>
<feature type="transmembrane region" description="Helical" evidence="7">
    <location>
        <begin position="362"/>
        <end position="383"/>
    </location>
</feature>
<feature type="transmembrane region" description="Helical" evidence="7">
    <location>
        <begin position="81"/>
        <end position="103"/>
    </location>
</feature>
<dbReference type="OrthoDB" id="65739at2"/>
<dbReference type="Proteomes" id="UP000319263">
    <property type="component" value="Chromosome"/>
</dbReference>
<evidence type="ECO:0000256" key="1">
    <source>
        <dbReference type="ARBA" id="ARBA00004651"/>
    </source>
</evidence>
<feature type="transmembrane region" description="Helical" evidence="7">
    <location>
        <begin position="205"/>
        <end position="225"/>
    </location>
</feature>
<sequence>MGASEASACLPGGHLAERSRSPPQLAPGRTGATTRSAVQVGLSGRGAGSVGDVAAELRHWFRNDVRDRLESTAGGPARLRVIVLLAGVLALSTADTATVGAIAGELESSLHLTNTQVGLMVTVSVGVGAVATLPAGVLADRFSRTRLLWISVLVWAVAMLVSGLAMSFPMLLVTRLALGAVIATAYPASASLTGDLFSPSERGAIYGYILSGELVGTGIGFLVSGDLAAVLTWRAGFIWLATPSLLLAWAIRRYLPEPARGGQSRLRAGDAEIRSAEEVQREEQDHAGSPGRSSRNAARSGPDEPGTDEAEPDEIGRDAVDPDDVEEGEVEQKIQEQQVPARDHLVLHEDPTHKSLWWAVRYTLSIPTNLILIVASGLGYFFLQGLETFFVVYLRSRYGLSQSTASSLLVVLGCGAIVGVLVTGWSSDRLIHRGWITARPILAGVSFIVAVGVFVPALLAGALLVAAPLLFVAAAGLGGTNPPLNAARLDLVHSRLWGRAEAVRTGLSTALQAIAPLLFGYVSTLFGGQSGRFGESSASGGGQSGLEQTFLIMLVPLLVAGLLLLIRARVTYPPDVASAVASEHAVHAAEG</sequence>
<comment type="subcellular location">
    <subcellularLocation>
        <location evidence="1">Cell membrane</location>
        <topology evidence="1">Multi-pass membrane protein</topology>
    </subcellularLocation>
</comment>
<feature type="domain" description="Major facilitator superfamily (MFS) profile" evidence="8">
    <location>
        <begin position="81"/>
        <end position="572"/>
    </location>
</feature>
<dbReference type="AlphaFoldDB" id="A0A516PXX2"/>
<feature type="transmembrane region" description="Helical" evidence="7">
    <location>
        <begin position="147"/>
        <end position="166"/>
    </location>
</feature>
<evidence type="ECO:0000256" key="4">
    <source>
        <dbReference type="ARBA" id="ARBA00022989"/>
    </source>
</evidence>
<protein>
    <submittedName>
        <fullName evidence="9">MFS transporter</fullName>
    </submittedName>
</protein>
<evidence type="ECO:0000256" key="2">
    <source>
        <dbReference type="ARBA" id="ARBA00022475"/>
    </source>
</evidence>
<evidence type="ECO:0000256" key="7">
    <source>
        <dbReference type="SAM" id="Phobius"/>
    </source>
</evidence>
<feature type="transmembrane region" description="Helical" evidence="7">
    <location>
        <begin position="465"/>
        <end position="484"/>
    </location>
</feature>
<feature type="transmembrane region" description="Helical" evidence="7">
    <location>
        <begin position="115"/>
        <end position="135"/>
    </location>
</feature>
<feature type="compositionally biased region" description="Basic and acidic residues" evidence="6">
    <location>
        <begin position="267"/>
        <end position="286"/>
    </location>
</feature>
<dbReference type="SUPFAM" id="SSF103473">
    <property type="entry name" value="MFS general substrate transporter"/>
    <property type="match status" value="1"/>
</dbReference>
<evidence type="ECO:0000256" key="3">
    <source>
        <dbReference type="ARBA" id="ARBA00022692"/>
    </source>
</evidence>
<organism evidence="9 10">
    <name type="scientific">Microlunatus elymi</name>
    <dbReference type="NCBI Taxonomy" id="2596828"/>
    <lineage>
        <taxon>Bacteria</taxon>
        <taxon>Bacillati</taxon>
        <taxon>Actinomycetota</taxon>
        <taxon>Actinomycetes</taxon>
        <taxon>Propionibacteriales</taxon>
        <taxon>Propionibacteriaceae</taxon>
        <taxon>Microlunatus</taxon>
    </lineage>
</organism>
<dbReference type="KEGG" id="mik:FOE78_08975"/>
<keyword evidence="3 7" id="KW-0812">Transmembrane</keyword>
<evidence type="ECO:0000256" key="6">
    <source>
        <dbReference type="SAM" id="MobiDB-lite"/>
    </source>
</evidence>
<feature type="region of interest" description="Disordered" evidence="6">
    <location>
        <begin position="260"/>
        <end position="336"/>
    </location>
</feature>
<gene>
    <name evidence="9" type="ORF">FOE78_08975</name>
</gene>
<evidence type="ECO:0000313" key="10">
    <source>
        <dbReference type="Proteomes" id="UP000319263"/>
    </source>
</evidence>
<feature type="transmembrane region" description="Helical" evidence="7">
    <location>
        <begin position="403"/>
        <end position="425"/>
    </location>
</feature>
<dbReference type="GO" id="GO:0022857">
    <property type="term" value="F:transmembrane transporter activity"/>
    <property type="evidence" value="ECO:0007669"/>
    <property type="project" value="InterPro"/>
</dbReference>
<proteinExistence type="predicted"/>
<evidence type="ECO:0000259" key="8">
    <source>
        <dbReference type="PROSITE" id="PS50850"/>
    </source>
</evidence>
<dbReference type="InterPro" id="IPR050189">
    <property type="entry name" value="MFS_Efflux_Transporters"/>
</dbReference>
<name>A0A516PXX2_9ACTN</name>
<keyword evidence="10" id="KW-1185">Reference proteome</keyword>
<dbReference type="EMBL" id="CP041692">
    <property type="protein sequence ID" value="QDP96013.1"/>
    <property type="molecule type" value="Genomic_DNA"/>
</dbReference>
<dbReference type="InterPro" id="IPR020846">
    <property type="entry name" value="MFS_dom"/>
</dbReference>
<dbReference type="InterPro" id="IPR036259">
    <property type="entry name" value="MFS_trans_sf"/>
</dbReference>
<dbReference type="Gene3D" id="1.20.1250.20">
    <property type="entry name" value="MFS general substrate transporter like domains"/>
    <property type="match status" value="2"/>
</dbReference>
<dbReference type="GO" id="GO:0005886">
    <property type="term" value="C:plasma membrane"/>
    <property type="evidence" value="ECO:0007669"/>
    <property type="project" value="UniProtKB-SubCell"/>
</dbReference>
<reference evidence="9 10" key="1">
    <citation type="submission" date="2019-07" db="EMBL/GenBank/DDBJ databases">
        <title>Microlunatus dokdonensis sp. nov. isolated from the rhizospheric soil of the wild plant Elymus tsukushiensis.</title>
        <authorList>
            <person name="Ghim S.-Y."/>
            <person name="Hwang Y.-J."/>
            <person name="Son J.-S."/>
            <person name="Shin J.-H."/>
        </authorList>
    </citation>
    <scope>NUCLEOTIDE SEQUENCE [LARGE SCALE GENOMIC DNA]</scope>
    <source>
        <strain evidence="9 10">KUDC0627</strain>
    </source>
</reference>